<reference evidence="2" key="1">
    <citation type="submission" date="2015-04" db="UniProtKB">
        <authorList>
            <consortium name="EnsemblPlants"/>
        </authorList>
    </citation>
    <scope>IDENTIFICATION</scope>
</reference>
<dbReference type="Gramene" id="OMERI10G04440.1">
    <property type="protein sequence ID" value="OMERI10G04440.1"/>
    <property type="gene ID" value="OMERI10G04440"/>
</dbReference>
<name>A0A0E0EWQ1_9ORYZ</name>
<protein>
    <submittedName>
        <fullName evidence="2">Uncharacterized protein</fullName>
    </submittedName>
</protein>
<organism evidence="2">
    <name type="scientific">Oryza meridionalis</name>
    <dbReference type="NCBI Taxonomy" id="40149"/>
    <lineage>
        <taxon>Eukaryota</taxon>
        <taxon>Viridiplantae</taxon>
        <taxon>Streptophyta</taxon>
        <taxon>Embryophyta</taxon>
        <taxon>Tracheophyta</taxon>
        <taxon>Spermatophyta</taxon>
        <taxon>Magnoliopsida</taxon>
        <taxon>Liliopsida</taxon>
        <taxon>Poales</taxon>
        <taxon>Poaceae</taxon>
        <taxon>BOP clade</taxon>
        <taxon>Oryzoideae</taxon>
        <taxon>Oryzeae</taxon>
        <taxon>Oryzinae</taxon>
        <taxon>Oryza</taxon>
    </lineage>
</organism>
<dbReference type="EnsemblPlants" id="OMERI10G04440.1">
    <property type="protein sequence ID" value="OMERI10G04440.1"/>
    <property type="gene ID" value="OMERI10G04440"/>
</dbReference>
<evidence type="ECO:0000256" key="1">
    <source>
        <dbReference type="SAM" id="MobiDB-lite"/>
    </source>
</evidence>
<dbReference type="HOGENOM" id="CLU_2907932_0_0_1"/>
<reference evidence="2" key="2">
    <citation type="submission" date="2018-05" db="EMBL/GenBank/DDBJ databases">
        <title>OmerRS3 (Oryza meridionalis Reference Sequence Version 3).</title>
        <authorList>
            <person name="Zhang J."/>
            <person name="Kudrna D."/>
            <person name="Lee S."/>
            <person name="Talag J."/>
            <person name="Welchert J."/>
            <person name="Wing R.A."/>
        </authorList>
    </citation>
    <scope>NUCLEOTIDE SEQUENCE [LARGE SCALE GENOMIC DNA]</scope>
    <source>
        <strain evidence="2">cv. OR44</strain>
    </source>
</reference>
<evidence type="ECO:0000313" key="3">
    <source>
        <dbReference type="Proteomes" id="UP000008021"/>
    </source>
</evidence>
<feature type="compositionally biased region" description="Basic residues" evidence="1">
    <location>
        <begin position="31"/>
        <end position="42"/>
    </location>
</feature>
<keyword evidence="3" id="KW-1185">Reference proteome</keyword>
<dbReference type="AlphaFoldDB" id="A0A0E0EWQ1"/>
<proteinExistence type="predicted"/>
<evidence type="ECO:0000313" key="2">
    <source>
        <dbReference type="EnsemblPlants" id="OMERI10G04440.1"/>
    </source>
</evidence>
<accession>A0A0E0EWQ1</accession>
<feature type="region of interest" description="Disordered" evidence="1">
    <location>
        <begin position="1"/>
        <end position="62"/>
    </location>
</feature>
<sequence length="62" mass="6975">MEIFMGPTSAAHRVPLPSHHTPTPIPPHPIPHPRRLHPHRRTPPSSTPARRRTLAPPPHRCS</sequence>
<dbReference type="Proteomes" id="UP000008021">
    <property type="component" value="Chromosome 10"/>
</dbReference>